<dbReference type="HOGENOM" id="CLU_025443_5_1_6"/>
<evidence type="ECO:0000256" key="3">
    <source>
        <dbReference type="SAM" id="Phobius"/>
    </source>
</evidence>
<dbReference type="InterPro" id="IPR004843">
    <property type="entry name" value="Calcineurin-like_PHP"/>
</dbReference>
<keyword evidence="1" id="KW-0479">Metal-binding</keyword>
<feature type="domain" description="Calcineurin-like phosphoesterase" evidence="4">
    <location>
        <begin position="145"/>
        <end position="311"/>
    </location>
</feature>
<dbReference type="EMBL" id="FP236843">
    <property type="protein sequence ID" value="CAX59671.1"/>
    <property type="molecule type" value="Genomic_DNA"/>
</dbReference>
<evidence type="ECO:0000313" key="6">
    <source>
        <dbReference type="Proteomes" id="UP000008793"/>
    </source>
</evidence>
<dbReference type="PANTHER" id="PTHR31302:SF31">
    <property type="entry name" value="PHOSPHODIESTERASE YAEI"/>
    <property type="match status" value="1"/>
</dbReference>
<dbReference type="Gene3D" id="3.60.21.10">
    <property type="match status" value="1"/>
</dbReference>
<evidence type="ECO:0000256" key="1">
    <source>
        <dbReference type="ARBA" id="ARBA00022723"/>
    </source>
</evidence>
<organism evidence="6">
    <name type="scientific">Erwinia billingiae (strain Eb661)</name>
    <dbReference type="NCBI Taxonomy" id="634500"/>
    <lineage>
        <taxon>Bacteria</taxon>
        <taxon>Pseudomonadati</taxon>
        <taxon>Pseudomonadota</taxon>
        <taxon>Gammaproteobacteria</taxon>
        <taxon>Enterobacterales</taxon>
        <taxon>Erwiniaceae</taxon>
        <taxon>Erwinia</taxon>
    </lineage>
</organism>
<feature type="transmembrane region" description="Helical" evidence="3">
    <location>
        <begin position="104"/>
        <end position="122"/>
    </location>
</feature>
<dbReference type="AlphaFoldDB" id="D8MS64"/>
<accession>D8MS64</accession>
<dbReference type="Proteomes" id="UP000008793">
    <property type="component" value="Chromosome"/>
</dbReference>
<dbReference type="GO" id="GO:0046872">
    <property type="term" value="F:metal ion binding"/>
    <property type="evidence" value="ECO:0007669"/>
    <property type="project" value="UniProtKB-KW"/>
</dbReference>
<protein>
    <submittedName>
        <fullName evidence="5">Metallophosphoesterase</fullName>
    </submittedName>
</protein>
<dbReference type="GeneID" id="90512157"/>
<keyword evidence="3" id="KW-0472">Membrane</keyword>
<dbReference type="PANTHER" id="PTHR31302">
    <property type="entry name" value="TRANSMEMBRANE PROTEIN WITH METALLOPHOSPHOESTERASE DOMAIN-RELATED"/>
    <property type="match status" value="1"/>
</dbReference>
<keyword evidence="2" id="KW-0378">Hydrolase</keyword>
<evidence type="ECO:0000313" key="5">
    <source>
        <dbReference type="EMBL" id="CAX59671.1"/>
    </source>
</evidence>
<keyword evidence="3" id="KW-1133">Transmembrane helix</keyword>
<dbReference type="eggNOG" id="COG1408">
    <property type="taxonomic scope" value="Bacteria"/>
</dbReference>
<gene>
    <name evidence="5" type="ordered locus">EbC_21400</name>
</gene>
<sequence length="388" mass="42185">MFHLIFSLPSLYVITRFIGPMPWPLSVRLATALLLLIASQYHLFCRFSSGSVFAPEMPRFIVILFNWAFCAIFLIALMQIATDAVALISLIVQHKIAILPGYRYAIGLIAVVLSAYGVHQAIRVPPVKNITVEVSGLPAEFEGYKIVQLTDMHISRLFPASWSAAVVKKANGLGADLIAITGDVIDGTVNNRRKDVEPLRDLSAPDGVYVITGNHEYFFEQKKWTEHLIQLGMKSLPNKHAVINRNGAKLLLAGVNDLSASNRSSTSSDLDQALENAPVGAPIILLDHQPRNARQAAARGVQLQLSGHTHGGLISGLDRFFAPANGGFVSGFYDVEGMTLYVNNGTGLWPGMALRLGRPSELTLITLKARRSEPAKEAVPETVALASE</sequence>
<dbReference type="CDD" id="cd07385">
    <property type="entry name" value="MPP_YkuE_C"/>
    <property type="match status" value="1"/>
</dbReference>
<dbReference type="GO" id="GO:0016020">
    <property type="term" value="C:membrane"/>
    <property type="evidence" value="ECO:0007669"/>
    <property type="project" value="GOC"/>
</dbReference>
<feature type="transmembrane region" description="Helical" evidence="3">
    <location>
        <begin position="25"/>
        <end position="44"/>
    </location>
</feature>
<reference evidence="5 6" key="1">
    <citation type="journal article" date="2010" name="BMC Genomics">
        <title>Genome comparison of the epiphytic bacteria Erwinia billingiae and E. tasmaniensis with the pear pathogen E. pyrifoliae.</title>
        <authorList>
            <person name="Kube M."/>
            <person name="Migdoll A.M."/>
            <person name="Gehring I."/>
            <person name="Heitmann K."/>
            <person name="Mayer Y."/>
            <person name="Kuhl H."/>
            <person name="Knaust F."/>
            <person name="Geider K."/>
            <person name="Reinhardt R."/>
        </authorList>
    </citation>
    <scope>NUCLEOTIDE SEQUENCE [LARGE SCALE GENOMIC DNA]</scope>
    <source>
        <strain evidence="5 6">Eb661</strain>
    </source>
</reference>
<dbReference type="GO" id="GO:0009245">
    <property type="term" value="P:lipid A biosynthetic process"/>
    <property type="evidence" value="ECO:0007669"/>
    <property type="project" value="TreeGrafter"/>
</dbReference>
<dbReference type="GO" id="GO:0008758">
    <property type="term" value="F:UDP-2,3-diacylglucosamine hydrolase activity"/>
    <property type="evidence" value="ECO:0007669"/>
    <property type="project" value="TreeGrafter"/>
</dbReference>
<proteinExistence type="predicted"/>
<evidence type="ECO:0000256" key="2">
    <source>
        <dbReference type="ARBA" id="ARBA00022801"/>
    </source>
</evidence>
<dbReference type="SUPFAM" id="SSF56300">
    <property type="entry name" value="Metallo-dependent phosphatases"/>
    <property type="match status" value="1"/>
</dbReference>
<dbReference type="KEGG" id="ebi:EbC_21400"/>
<name>D8MS64_ERWBE</name>
<dbReference type="Pfam" id="PF00149">
    <property type="entry name" value="Metallophos"/>
    <property type="match status" value="1"/>
</dbReference>
<dbReference type="InterPro" id="IPR029052">
    <property type="entry name" value="Metallo-depent_PP-like"/>
</dbReference>
<keyword evidence="3" id="KW-0812">Transmembrane</keyword>
<feature type="transmembrane region" description="Helical" evidence="3">
    <location>
        <begin position="64"/>
        <end position="92"/>
    </location>
</feature>
<keyword evidence="6" id="KW-1185">Reference proteome</keyword>
<dbReference type="InterPro" id="IPR051158">
    <property type="entry name" value="Metallophosphoesterase_sf"/>
</dbReference>
<dbReference type="RefSeq" id="WP_013202159.1">
    <property type="nucleotide sequence ID" value="NC_014306.1"/>
</dbReference>
<evidence type="ECO:0000259" key="4">
    <source>
        <dbReference type="Pfam" id="PF00149"/>
    </source>
</evidence>